<accession>W4JRL6</accession>
<organism evidence="2 3">
    <name type="scientific">Heterobasidion irregulare (strain TC 32-1)</name>
    <dbReference type="NCBI Taxonomy" id="747525"/>
    <lineage>
        <taxon>Eukaryota</taxon>
        <taxon>Fungi</taxon>
        <taxon>Dikarya</taxon>
        <taxon>Basidiomycota</taxon>
        <taxon>Agaricomycotina</taxon>
        <taxon>Agaricomycetes</taxon>
        <taxon>Russulales</taxon>
        <taxon>Bondarzewiaceae</taxon>
        <taxon>Heterobasidion</taxon>
        <taxon>Heterobasidion annosum species complex</taxon>
    </lineage>
</organism>
<dbReference type="EMBL" id="KI925465">
    <property type="protein sequence ID" value="ETW75725.1"/>
    <property type="molecule type" value="Genomic_DNA"/>
</dbReference>
<evidence type="ECO:0000256" key="1">
    <source>
        <dbReference type="SAM" id="MobiDB-lite"/>
    </source>
</evidence>
<feature type="region of interest" description="Disordered" evidence="1">
    <location>
        <begin position="206"/>
        <end position="227"/>
    </location>
</feature>
<evidence type="ECO:0000313" key="2">
    <source>
        <dbReference type="EMBL" id="ETW75725.1"/>
    </source>
</evidence>
<gene>
    <name evidence="2" type="ORF">HETIRDRAFT_455424</name>
</gene>
<reference evidence="2 3" key="1">
    <citation type="journal article" date="2012" name="New Phytol.">
        <title>Insight into trade-off between wood decay and parasitism from the genome of a fungal forest pathogen.</title>
        <authorList>
            <person name="Olson A."/>
            <person name="Aerts A."/>
            <person name="Asiegbu F."/>
            <person name="Belbahri L."/>
            <person name="Bouzid O."/>
            <person name="Broberg A."/>
            <person name="Canback B."/>
            <person name="Coutinho P.M."/>
            <person name="Cullen D."/>
            <person name="Dalman K."/>
            <person name="Deflorio G."/>
            <person name="van Diepen L.T."/>
            <person name="Dunand C."/>
            <person name="Duplessis S."/>
            <person name="Durling M."/>
            <person name="Gonthier P."/>
            <person name="Grimwood J."/>
            <person name="Fossdal C.G."/>
            <person name="Hansson D."/>
            <person name="Henrissat B."/>
            <person name="Hietala A."/>
            <person name="Himmelstrand K."/>
            <person name="Hoffmeister D."/>
            <person name="Hogberg N."/>
            <person name="James T.Y."/>
            <person name="Karlsson M."/>
            <person name="Kohler A."/>
            <person name="Kues U."/>
            <person name="Lee Y.H."/>
            <person name="Lin Y.C."/>
            <person name="Lind M."/>
            <person name="Lindquist E."/>
            <person name="Lombard V."/>
            <person name="Lucas S."/>
            <person name="Lunden K."/>
            <person name="Morin E."/>
            <person name="Murat C."/>
            <person name="Park J."/>
            <person name="Raffaello T."/>
            <person name="Rouze P."/>
            <person name="Salamov A."/>
            <person name="Schmutz J."/>
            <person name="Solheim H."/>
            <person name="Stahlberg J."/>
            <person name="Velez H."/>
            <person name="de Vries R.P."/>
            <person name="Wiebenga A."/>
            <person name="Woodward S."/>
            <person name="Yakovlev I."/>
            <person name="Garbelotto M."/>
            <person name="Martin F."/>
            <person name="Grigoriev I.V."/>
            <person name="Stenlid J."/>
        </authorList>
    </citation>
    <scope>NUCLEOTIDE SEQUENCE [LARGE SCALE GENOMIC DNA]</scope>
    <source>
        <strain evidence="2 3">TC 32-1</strain>
    </source>
</reference>
<dbReference type="AlphaFoldDB" id="W4JRL6"/>
<dbReference type="Proteomes" id="UP000030671">
    <property type="component" value="Unassembled WGS sequence"/>
</dbReference>
<dbReference type="GeneID" id="20676618"/>
<dbReference type="RefSeq" id="XP_009551986.1">
    <property type="nucleotide sequence ID" value="XM_009553691.1"/>
</dbReference>
<protein>
    <submittedName>
        <fullName evidence="2">Uncharacterized protein</fullName>
    </submittedName>
</protein>
<name>W4JRL6_HETIT</name>
<keyword evidence="3" id="KW-1185">Reference proteome</keyword>
<dbReference type="HOGENOM" id="CLU_1046056_0_0_1"/>
<dbReference type="InParanoid" id="W4JRL6"/>
<sequence>MRTREMKTPRNRLDPIDATLNARDQEWYFRTLVLRSRLGPSPPPFPESRSGLHTPPPHGDPSNQGTLRRPWPPRQLATRICAGYIRVSASGGDRAYAIGRTAGSEQYAGKYKHSWTAARTGDRPAQLSDTASPVLFINTNGSPPRLLPTRAHRIAHKLDCIRRSDTRARACTRRRGKGRVLYMAFNSPPGGDAIALVAAVGAGTRLERGHSMQHGPRGGSRTKERGVNKPWTARPEALSVSRSRGAFLKEGSNSRCGTGRLDMPIA</sequence>
<dbReference type="KEGG" id="hir:HETIRDRAFT_455424"/>
<evidence type="ECO:0000313" key="3">
    <source>
        <dbReference type="Proteomes" id="UP000030671"/>
    </source>
</evidence>
<proteinExistence type="predicted"/>
<feature type="region of interest" description="Disordered" evidence="1">
    <location>
        <begin position="39"/>
        <end position="71"/>
    </location>
</feature>